<dbReference type="CDD" id="cd06974">
    <property type="entry name" value="TerD_like"/>
    <property type="match status" value="1"/>
</dbReference>
<accession>A0ABU2MZ05</accession>
<feature type="region of interest" description="Disordered" evidence="2">
    <location>
        <begin position="189"/>
        <end position="232"/>
    </location>
</feature>
<gene>
    <name evidence="4" type="ORF">RM590_27420</name>
</gene>
<comment type="similarity">
    <text evidence="1">Belongs to the CAPAB/TerDEXZ family.</text>
</comment>
<sequence length="232" mass="24499">MAAGRIPHMTHALEMGATIHLPVAGLRAVLRWTPTAAGARRGVPDLDLSALLLDMAQQVRTEGDFVFYNQPRHPTGMVRRLPKRRDGEGLRDAIEADLARLDASVSRLVLAASADGGFRAAESGPRLVLENAAGGAPLAVLPLTPEPEETAVVCGAAVRTASGWEFHAVGRGYRGGLIALAADFGIGAASRPAEPDPRSQPSYGYPQPDPAFTLPPQGPQFLPTGQRHRARG</sequence>
<dbReference type="RefSeq" id="WP_311707409.1">
    <property type="nucleotide sequence ID" value="NZ_JAVREL010000019.1"/>
</dbReference>
<dbReference type="Pfam" id="PF02342">
    <property type="entry name" value="TerD"/>
    <property type="match status" value="1"/>
</dbReference>
<name>A0ABU2MZ05_9ACTN</name>
<reference evidence="5" key="1">
    <citation type="submission" date="2023-07" db="EMBL/GenBank/DDBJ databases">
        <title>30 novel species of actinomycetes from the DSMZ collection.</title>
        <authorList>
            <person name="Nouioui I."/>
        </authorList>
    </citation>
    <scope>NUCLEOTIDE SEQUENCE [LARGE SCALE GENOMIC DNA]</scope>
    <source>
        <strain evidence="5">DSM 44938</strain>
    </source>
</reference>
<evidence type="ECO:0000256" key="1">
    <source>
        <dbReference type="ARBA" id="ARBA00008775"/>
    </source>
</evidence>
<dbReference type="InterPro" id="IPR003325">
    <property type="entry name" value="TerD"/>
</dbReference>
<evidence type="ECO:0000313" key="5">
    <source>
        <dbReference type="Proteomes" id="UP001183246"/>
    </source>
</evidence>
<protein>
    <submittedName>
        <fullName evidence="4">TerD family protein</fullName>
    </submittedName>
</protein>
<dbReference type="EMBL" id="JAVREL010000019">
    <property type="protein sequence ID" value="MDT0346289.1"/>
    <property type="molecule type" value="Genomic_DNA"/>
</dbReference>
<dbReference type="PANTHER" id="PTHR32097:SF4">
    <property type="entry name" value="GENERAL STRESS PROTEIN 16U"/>
    <property type="match status" value="1"/>
</dbReference>
<dbReference type="Proteomes" id="UP001183246">
    <property type="component" value="Unassembled WGS sequence"/>
</dbReference>
<proteinExistence type="inferred from homology"/>
<feature type="domain" description="TerD" evidence="3">
    <location>
        <begin position="9"/>
        <end position="184"/>
    </location>
</feature>
<evidence type="ECO:0000313" key="4">
    <source>
        <dbReference type="EMBL" id="MDT0346289.1"/>
    </source>
</evidence>
<evidence type="ECO:0000256" key="2">
    <source>
        <dbReference type="SAM" id="MobiDB-lite"/>
    </source>
</evidence>
<comment type="caution">
    <text evidence="4">The sequence shown here is derived from an EMBL/GenBank/DDBJ whole genome shotgun (WGS) entry which is preliminary data.</text>
</comment>
<keyword evidence="5" id="KW-1185">Reference proteome</keyword>
<dbReference type="Gene3D" id="2.60.60.30">
    <property type="entry name" value="sav2460 like domains"/>
    <property type="match status" value="1"/>
</dbReference>
<dbReference type="PANTHER" id="PTHR32097">
    <property type="entry name" value="CAMP-BINDING PROTEIN 1-RELATED"/>
    <property type="match status" value="1"/>
</dbReference>
<organism evidence="4 5">
    <name type="scientific">Streptomyces litchfieldiae</name>
    <dbReference type="NCBI Taxonomy" id="3075543"/>
    <lineage>
        <taxon>Bacteria</taxon>
        <taxon>Bacillati</taxon>
        <taxon>Actinomycetota</taxon>
        <taxon>Actinomycetes</taxon>
        <taxon>Kitasatosporales</taxon>
        <taxon>Streptomycetaceae</taxon>
        <taxon>Streptomyces</taxon>
    </lineage>
</organism>
<evidence type="ECO:0000259" key="3">
    <source>
        <dbReference type="Pfam" id="PF02342"/>
    </source>
</evidence>
<dbReference type="InterPro" id="IPR051324">
    <property type="entry name" value="Stress/Tellurium_Resist"/>
</dbReference>